<proteinExistence type="predicted"/>
<reference evidence="1 2" key="1">
    <citation type="submission" date="2019-05" db="EMBL/GenBank/DDBJ databases">
        <title>Comparative genomics and metabolomics analyses of clavulanic acid producing Streptomyces species provides insight into specialized metabolism and evolution of beta-lactam biosynthetic gene clusters.</title>
        <authorList>
            <person name="Moore M.A."/>
            <person name="Cruz-Morales P."/>
            <person name="Barona Gomez F."/>
            <person name="Kapil T."/>
        </authorList>
    </citation>
    <scope>NUCLEOTIDE SEQUENCE [LARGE SCALE GENOMIC DNA]</scope>
    <source>
        <strain evidence="1 2">NRRL 5741</strain>
    </source>
</reference>
<dbReference type="Proteomes" id="UP000419138">
    <property type="component" value="Unassembled WGS sequence"/>
</dbReference>
<name>A0A646KTN4_STRJU</name>
<dbReference type="EMBL" id="VCLA01000191">
    <property type="protein sequence ID" value="MQT04376.1"/>
    <property type="molecule type" value="Genomic_DNA"/>
</dbReference>
<dbReference type="AlphaFoldDB" id="A0A646KTN4"/>
<sequence length="37" mass="3837">MVVVAVGCAVTSDPTAGGVVAEPVRVRRLTDQEGQRL</sequence>
<feature type="non-terminal residue" evidence="1">
    <location>
        <position position="37"/>
    </location>
</feature>
<protein>
    <submittedName>
        <fullName evidence="1">Transposase</fullName>
    </submittedName>
</protein>
<evidence type="ECO:0000313" key="1">
    <source>
        <dbReference type="EMBL" id="MQT04376.1"/>
    </source>
</evidence>
<organism evidence="1 2">
    <name type="scientific">Streptomyces jumonjinensis</name>
    <dbReference type="NCBI Taxonomy" id="1945"/>
    <lineage>
        <taxon>Bacteria</taxon>
        <taxon>Bacillati</taxon>
        <taxon>Actinomycetota</taxon>
        <taxon>Actinomycetes</taxon>
        <taxon>Kitasatosporales</taxon>
        <taxon>Streptomycetaceae</taxon>
        <taxon>Streptomyces</taxon>
    </lineage>
</organism>
<comment type="caution">
    <text evidence="1">The sequence shown here is derived from an EMBL/GenBank/DDBJ whole genome shotgun (WGS) entry which is preliminary data.</text>
</comment>
<gene>
    <name evidence="1" type="ORF">FF041_30715</name>
</gene>
<evidence type="ECO:0000313" key="2">
    <source>
        <dbReference type="Proteomes" id="UP000419138"/>
    </source>
</evidence>
<keyword evidence="2" id="KW-1185">Reference proteome</keyword>
<accession>A0A646KTN4</accession>